<evidence type="ECO:0000256" key="2">
    <source>
        <dbReference type="SAM" id="SignalP"/>
    </source>
</evidence>
<dbReference type="RefSeq" id="WP_013524955.1">
    <property type="nucleotide sequence ID" value="NC_014917.1"/>
</dbReference>
<sequence length="705" mass="75805">MRRKLITATALILTSLLASCGGGGGGGSSTTTSSTTTSTTKGLTVVPATTKAVEVDPAYLFRATSPTLVCANGTVVVNPDTVSDTQLHFPLPSTGSFQGCVVAFTAPTGQVIYTSLSAVEGTGGTVALNSDLTLSKVDGDLTLQPLADSDGDGVADTCEGKVVDHDNDSVESEPVYDKTVIVVLEGDDLGDSSLTSYLEDNYADLVAGIKASQPQNTRFVVIWDGGQKNGLDGQSDVFILDPQSGKDFTTLTNDISQVLSGASVSQFGSDGLLYWYAPSDNLSNHLKELIEVAVKLFPAKSYDLIISDHGDGWVSLPTPTTRTVLFESFSDGNQTGTTWLGTKQFADTVLAPLAKEGIRFDLIGFDECLMGELATLTQIAPYAQEIVASPEFELGTGWGSVWKNLPSWYAQGLDSWTIAKNIVDGYYQYYYDNPPNVALAYPQVVALTAVKSEALKELAQAFDTFAGSLYQTALNERDNGQMYEYFYSHFGNNDLNTYQGVFWWLNTSDYTGGDTIAQELDNATQEYAGYYGGSQGTDTLGFDLVQTVSAIGYTARLVELGYTNFYAMQGLAYTPYNSQYALTPSFAPDTVQNALNFLSTYNSVKSSDGLYTKYLQLNMDGTVDTNVTGSGLSLIYPYTSPDYATSPKLELCNYSNFVESYNSTLPNYTAFVNTVFGVMWQAVKDAGLDSQFACDVGSGNVVWSQ</sequence>
<proteinExistence type="predicted"/>
<dbReference type="eggNOG" id="COG1716">
    <property type="taxonomic scope" value="Bacteria"/>
</dbReference>
<feature type="region of interest" description="Disordered" evidence="1">
    <location>
        <begin position="21"/>
        <end position="40"/>
    </location>
</feature>
<dbReference type="PANTHER" id="PTHR37835">
    <property type="entry name" value="ALPHA-CLOSTRIPAIN"/>
    <property type="match status" value="1"/>
</dbReference>
<dbReference type="PROSITE" id="PS51257">
    <property type="entry name" value="PROKAR_LIPOPROTEIN"/>
    <property type="match status" value="1"/>
</dbReference>
<dbReference type="HOGENOM" id="CLU_391244_0_0_0"/>
<dbReference type="InterPro" id="IPR005077">
    <property type="entry name" value="Peptidase_C11"/>
</dbReference>
<geneLocation type="plasmid" evidence="3 4">
    <name>pTHEAM01</name>
</geneLocation>
<evidence type="ECO:0000313" key="3">
    <source>
        <dbReference type="EMBL" id="ADU97751.1"/>
    </source>
</evidence>
<feature type="signal peptide" evidence="2">
    <location>
        <begin position="1"/>
        <end position="20"/>
    </location>
</feature>
<reference evidence="3" key="1">
    <citation type="submission" date="2011-01" db="EMBL/GenBank/DDBJ databases">
        <title>Complete sequence of plasmid of Thermovibrio ammonificans HB-1.</title>
        <authorList>
            <consortium name="US DOE Joint Genome Institute"/>
            <person name="Lucas S."/>
            <person name="Copeland A."/>
            <person name="Lapidus A."/>
            <person name="Cheng J.-F."/>
            <person name="Goodwin L."/>
            <person name="Pitluck S."/>
            <person name="Davenport K."/>
            <person name="Detter J.C."/>
            <person name="Han C."/>
            <person name="Tapia R."/>
            <person name="Land M."/>
            <person name="Hauser L."/>
            <person name="Kyrpides N."/>
            <person name="Ivanova N."/>
            <person name="Ovchinnikova G."/>
            <person name="Vetriani C."/>
            <person name="Woyke T."/>
        </authorList>
    </citation>
    <scope>NUCLEOTIDE SEQUENCE [LARGE SCALE GENOMIC DNA]</scope>
    <source>
        <strain evidence="3">HB-1</strain>
        <plasmid evidence="3">pTHEAM01</plasmid>
    </source>
</reference>
<dbReference type="KEGG" id="tam:Theam_1795"/>
<evidence type="ECO:0000313" key="4">
    <source>
        <dbReference type="Proteomes" id="UP000006362"/>
    </source>
</evidence>
<dbReference type="OrthoDB" id="5507507at2"/>
<organism evidence="3 4">
    <name type="scientific">Thermovibrio ammonificans (strain DSM 15698 / JCM 12110 / HB-1)</name>
    <dbReference type="NCBI Taxonomy" id="648996"/>
    <lineage>
        <taxon>Bacteria</taxon>
        <taxon>Pseudomonadati</taxon>
        <taxon>Aquificota</taxon>
        <taxon>Aquificia</taxon>
        <taxon>Desulfurobacteriales</taxon>
        <taxon>Desulfurobacteriaceae</taxon>
        <taxon>Thermovibrio</taxon>
    </lineage>
</organism>
<dbReference type="PANTHER" id="PTHR37835:SF1">
    <property type="entry name" value="ALPHA-CLOSTRIPAIN"/>
    <property type="match status" value="1"/>
</dbReference>
<evidence type="ECO:0000256" key="1">
    <source>
        <dbReference type="SAM" id="MobiDB-lite"/>
    </source>
</evidence>
<dbReference type="AlphaFoldDB" id="E8T6S8"/>
<dbReference type="EMBL" id="CP002445">
    <property type="protein sequence ID" value="ADU97751.1"/>
    <property type="molecule type" value="Genomic_DNA"/>
</dbReference>
<gene>
    <name evidence="3" type="ordered locus">Theam_1795</name>
</gene>
<keyword evidence="3" id="KW-0614">Plasmid</keyword>
<keyword evidence="2" id="KW-0732">Signal</keyword>
<dbReference type="Gene3D" id="3.40.50.11970">
    <property type="match status" value="1"/>
</dbReference>
<accession>E8T6S8</accession>
<feature type="compositionally biased region" description="Low complexity" evidence="1">
    <location>
        <begin position="29"/>
        <end position="40"/>
    </location>
</feature>
<name>E8T6S8_THEA1</name>
<dbReference type="Proteomes" id="UP000006362">
    <property type="component" value="Plasmid pTHEAM01"/>
</dbReference>
<dbReference type="Pfam" id="PF03415">
    <property type="entry name" value="Peptidase_C11"/>
    <property type="match status" value="1"/>
</dbReference>
<keyword evidence="4" id="KW-1185">Reference proteome</keyword>
<feature type="chain" id="PRO_5003231271" evidence="2">
    <location>
        <begin position="21"/>
        <end position="705"/>
    </location>
</feature>
<protein>
    <submittedName>
        <fullName evidence="3">Peptidase C11 clostripain</fullName>
    </submittedName>
</protein>